<feature type="transmembrane region" description="Helical" evidence="7">
    <location>
        <begin position="223"/>
        <end position="244"/>
    </location>
</feature>
<dbReference type="InterPro" id="IPR036458">
    <property type="entry name" value="Na:dicarbo_symporter_sf"/>
</dbReference>
<dbReference type="Proteomes" id="UP001597244">
    <property type="component" value="Unassembled WGS sequence"/>
</dbReference>
<evidence type="ECO:0000313" key="9">
    <source>
        <dbReference type="Proteomes" id="UP001597244"/>
    </source>
</evidence>
<proteinExistence type="predicted"/>
<reference evidence="9" key="1">
    <citation type="journal article" date="2019" name="Int. J. Syst. Evol. Microbiol.">
        <title>The Global Catalogue of Microorganisms (GCM) 10K type strain sequencing project: providing services to taxonomists for standard genome sequencing and annotation.</title>
        <authorList>
            <consortium name="The Broad Institute Genomics Platform"/>
            <consortium name="The Broad Institute Genome Sequencing Center for Infectious Disease"/>
            <person name="Wu L."/>
            <person name="Ma J."/>
        </authorList>
    </citation>
    <scope>NUCLEOTIDE SEQUENCE [LARGE SCALE GENOMIC DNA]</scope>
    <source>
        <strain evidence="9">CCM 8951</strain>
    </source>
</reference>
<feature type="transmembrane region" description="Helical" evidence="7">
    <location>
        <begin position="332"/>
        <end position="349"/>
    </location>
</feature>
<evidence type="ECO:0000256" key="2">
    <source>
        <dbReference type="ARBA" id="ARBA00022448"/>
    </source>
</evidence>
<feature type="transmembrane region" description="Helical" evidence="7">
    <location>
        <begin position="45"/>
        <end position="63"/>
    </location>
</feature>
<keyword evidence="2" id="KW-0813">Transport</keyword>
<dbReference type="SUPFAM" id="SSF118215">
    <property type="entry name" value="Proton glutamate symport protein"/>
    <property type="match status" value="1"/>
</dbReference>
<feature type="transmembrane region" description="Helical" evidence="7">
    <location>
        <begin position="150"/>
        <end position="171"/>
    </location>
</feature>
<keyword evidence="4 7" id="KW-0812">Transmembrane</keyword>
<dbReference type="Pfam" id="PF00375">
    <property type="entry name" value="SDF"/>
    <property type="match status" value="1"/>
</dbReference>
<comment type="caution">
    <text evidence="8">The sequence shown here is derived from an EMBL/GenBank/DDBJ whole genome shotgun (WGS) entry which is preliminary data.</text>
</comment>
<gene>
    <name evidence="8" type="ORF">ACFQ4L_05930</name>
</gene>
<evidence type="ECO:0000256" key="4">
    <source>
        <dbReference type="ARBA" id="ARBA00022692"/>
    </source>
</evidence>
<dbReference type="RefSeq" id="WP_125578907.1">
    <property type="nucleotide sequence ID" value="NZ_JBHTOF010000065.1"/>
</dbReference>
<evidence type="ECO:0000256" key="7">
    <source>
        <dbReference type="SAM" id="Phobius"/>
    </source>
</evidence>
<dbReference type="PANTHER" id="PTHR42865:SF7">
    <property type="entry name" value="PROTON_GLUTAMATE-ASPARTATE SYMPORTER"/>
    <property type="match status" value="1"/>
</dbReference>
<accession>A0ABW4DLR6</accession>
<evidence type="ECO:0000256" key="5">
    <source>
        <dbReference type="ARBA" id="ARBA00022989"/>
    </source>
</evidence>
<evidence type="ECO:0000256" key="6">
    <source>
        <dbReference type="ARBA" id="ARBA00023136"/>
    </source>
</evidence>
<protein>
    <submittedName>
        <fullName evidence="8">Dicarboxylate/amino acid:cation symporter</fullName>
    </submittedName>
</protein>
<evidence type="ECO:0000256" key="1">
    <source>
        <dbReference type="ARBA" id="ARBA00004651"/>
    </source>
</evidence>
<feature type="transmembrane region" description="Helical" evidence="7">
    <location>
        <begin position="75"/>
        <end position="100"/>
    </location>
</feature>
<comment type="subcellular location">
    <subcellularLocation>
        <location evidence="1">Cell membrane</location>
        <topology evidence="1">Multi-pass membrane protein</topology>
    </subcellularLocation>
</comment>
<dbReference type="PANTHER" id="PTHR42865">
    <property type="entry name" value="PROTON/GLUTAMATE-ASPARTATE SYMPORTER"/>
    <property type="match status" value="1"/>
</dbReference>
<feature type="transmembrane region" description="Helical" evidence="7">
    <location>
        <begin position="355"/>
        <end position="377"/>
    </location>
</feature>
<dbReference type="EMBL" id="JBHTOF010000065">
    <property type="protein sequence ID" value="MFD1465617.1"/>
    <property type="molecule type" value="Genomic_DNA"/>
</dbReference>
<dbReference type="InterPro" id="IPR001991">
    <property type="entry name" value="Na-dicarboxylate_symporter"/>
</dbReference>
<keyword evidence="9" id="KW-1185">Reference proteome</keyword>
<dbReference type="Gene3D" id="1.10.3860.10">
    <property type="entry name" value="Sodium:dicarboxylate symporter"/>
    <property type="match status" value="1"/>
</dbReference>
<keyword evidence="6 7" id="KW-0472">Membrane</keyword>
<feature type="transmembrane region" description="Helical" evidence="7">
    <location>
        <begin position="192"/>
        <end position="211"/>
    </location>
</feature>
<keyword evidence="3" id="KW-1003">Cell membrane</keyword>
<keyword evidence="5 7" id="KW-1133">Transmembrane helix</keyword>
<dbReference type="PRINTS" id="PR00173">
    <property type="entry name" value="EDTRNSPORT"/>
</dbReference>
<evidence type="ECO:0000313" key="8">
    <source>
        <dbReference type="EMBL" id="MFD1465617.1"/>
    </source>
</evidence>
<evidence type="ECO:0000256" key="3">
    <source>
        <dbReference type="ARBA" id="ARBA00022475"/>
    </source>
</evidence>
<sequence>MKKFWQNYRSTFLILIGLILGGIAGAVWGAKVDVVKPLGDLFLNLMYMILIPLVFFSISSSIASMKEVKRLGKILGITVAVFLGTALVSAVLGYLCVLIFKPIQGIDMTSVKAMMGNVKGAGSNKTSALAQIVATFTVDDFSKILSKSNMLSLIVVSVLVGIATSASGKAAEPFEKLLAAGNLVTMRIVKYIMYYAPIGLGCFFATVIGNLGAEMVGGYLRTLIIYVGYALFYFFVVMSGYAYLSAGRLGFRTLWKNISIPAITAIATSSSAASIPVNLEYTKKIGVTPDIADTVIPLGANTHKDGSVVGGILKTTFLFVLFGRNIATPQNAVIIIAVGFLVGVVMSAIPGGGFVAETVIITIFGFPMTALPLILIISEIIDIPATLLNSTSNITSSMLITRFVEGKDWLKDYVANHNAA</sequence>
<organism evidence="8 9">
    <name type="scientific">Lapidilactobacillus mulanensis</name>
    <dbReference type="NCBI Taxonomy" id="2485999"/>
    <lineage>
        <taxon>Bacteria</taxon>
        <taxon>Bacillati</taxon>
        <taxon>Bacillota</taxon>
        <taxon>Bacilli</taxon>
        <taxon>Lactobacillales</taxon>
        <taxon>Lactobacillaceae</taxon>
        <taxon>Lapidilactobacillus</taxon>
    </lineage>
</organism>
<name>A0ABW4DLR6_9LACO</name>